<feature type="compositionally biased region" description="Basic residues" evidence="2">
    <location>
        <begin position="1021"/>
        <end position="1037"/>
    </location>
</feature>
<dbReference type="EC" id="2.7.7.48" evidence="1"/>
<dbReference type="PANTHER" id="PTHR23079">
    <property type="entry name" value="RNA-DEPENDENT RNA POLYMERASE"/>
    <property type="match status" value="1"/>
</dbReference>
<evidence type="ECO:0000313" key="5">
    <source>
        <dbReference type="EMBL" id="KAK7465732.1"/>
    </source>
</evidence>
<evidence type="ECO:0000313" key="4">
    <source>
        <dbReference type="EMBL" id="KAK7463766.1"/>
    </source>
</evidence>
<protein>
    <recommendedName>
        <fullName evidence="1">RNA-dependent RNA polymerase</fullName>
        <ecNumber evidence="1">2.7.7.48</ecNumber>
    </recommendedName>
</protein>
<keyword evidence="1" id="KW-0548">Nucleotidyltransferase</keyword>
<keyword evidence="1" id="KW-0694">RNA-binding</keyword>
<dbReference type="Proteomes" id="UP001498398">
    <property type="component" value="Unassembled WGS sequence"/>
</dbReference>
<name>A0ABR1JQ37_9AGAR</name>
<sequence length="1215" mass="138849">MEIFVRNIPYTTSLHTVTRDLADLFHSPDYISRFTSPLNFDLRPTTRRRPGQGRLHNGYALLTLPTVEIANFFLDQYGDHPSKVFRIGARAIHFSKSRQPEGRPDIIERILNTPYVDPAAAEERDRREEILNSNTITVRTIQFGWDGRNDFYSIEWEHSPRAGRLSFDSDRREFQISMVDPTQSGCRLVISFPPSKIRELAVSGSPNEFVLYVSLWNAPVFFRKFEEGDSVMANIFGIELDLSILGLEKPSQRLSCLPISDHGRVVPYTSRALRIICNNLEKFRSICDAAQFYSVPTWDYPAIPGNSFSQTFQDDLETSLKTLDWTVTFQVETLLRNGCLDMKEMLEVLPNVKNLVKTRGEIFTASFLRYLGPQLYTWFPDEGESIAEFFNHVESLYSGTSADSDVSPLDTSLFQSLHVAITPTTIFPEGPFPERSNRVIRAYPENHDSFLRVSFVEEDGTRHRFDRDIDGPAFIHKRVGPFLLDGLVIAGQRFEFLGYSQSALREHAVWFVKPFRLGNGQDVNAASIIASLGDFSKGDLMYCPARYGARISQAFTATDSTLVNVENILTVDDISTADRKYDFTDGVGTMSREFVTEIIRERNARKKRFQRNRARPAALQIRFMGSKGVLSVDYKLQGLTIYLRNSMVKFNAPESRTIEIAEVFDRPKKCYLNRPLIMVLENLGIDYAVFEKYQDIAVLQVQESTRTLESAARMLETFGLGTSFRLTSIMLNLSKRLGFDSLYRDSFYQQMLKYAVNHVLRELKHHTRIPIEGAWTLVGVADIHQFLEEGEIFACVKPVDSPAIFLEGEILISRSPVIHPGDVRIVRAIGKPPPGSCFEKEPLQNTVVFATKGSRPLPSMLSGGDLDGDQYCLMPLNDMPEFRPKKIHEAAGYEPAKRKLLNRPATTQDIAQFVMEYINSDLVGMIATTWLILADQSPKGVFDPDCLLLSQLQSDAVDYPKTGQPVDPKRIPKLRFRERPDYQAPETVRPDNANYYESSKAIGRLFRRIDLPELYTQAHVPRRERRRNRKKRGAKRSGRVDELAESLTNLELDDELAVAVYEYINQYLDEEDQVDTREQKQLISRIFDRYCSDLQTQLVANALGHVKTSSLSEEEAMIGTIAQKTSQPRKRTEHIARLREQTDYLVRELREELMRGEDLIQNLIRAKLGWEHAARERIKGSVVGAQSFFWVALGVIFDVTKAIEEKEEWDNDYDY</sequence>
<keyword evidence="1" id="KW-0808">Transferase</keyword>
<evidence type="ECO:0000256" key="1">
    <source>
        <dbReference type="RuleBase" id="RU363098"/>
    </source>
</evidence>
<dbReference type="PANTHER" id="PTHR23079:SF55">
    <property type="entry name" value="RNA-DIRECTED RNA POLYMERASE"/>
    <property type="match status" value="1"/>
</dbReference>
<gene>
    <name evidence="5" type="ORF">VKT23_005703</name>
    <name evidence="4" type="ORF">VKT23_007105</name>
</gene>
<comment type="caution">
    <text evidence="4">The sequence shown here is derived from an EMBL/GenBank/DDBJ whole genome shotgun (WGS) entry which is preliminary data.</text>
</comment>
<dbReference type="EMBL" id="JBANRG010000006">
    <property type="protein sequence ID" value="KAK7465732.1"/>
    <property type="molecule type" value="Genomic_DNA"/>
</dbReference>
<dbReference type="InterPro" id="IPR007855">
    <property type="entry name" value="RDRP"/>
</dbReference>
<comment type="similarity">
    <text evidence="1">Belongs to the RdRP family.</text>
</comment>
<evidence type="ECO:0000256" key="2">
    <source>
        <dbReference type="SAM" id="MobiDB-lite"/>
    </source>
</evidence>
<dbReference type="InterPro" id="IPR057596">
    <property type="entry name" value="RDRP_core"/>
</dbReference>
<comment type="catalytic activity">
    <reaction evidence="1">
        <text>RNA(n) + a ribonucleoside 5'-triphosphate = RNA(n+1) + diphosphate</text>
        <dbReference type="Rhea" id="RHEA:21248"/>
        <dbReference type="Rhea" id="RHEA-COMP:14527"/>
        <dbReference type="Rhea" id="RHEA-COMP:17342"/>
        <dbReference type="ChEBI" id="CHEBI:33019"/>
        <dbReference type="ChEBI" id="CHEBI:61557"/>
        <dbReference type="ChEBI" id="CHEBI:140395"/>
        <dbReference type="EC" id="2.7.7.48"/>
    </reaction>
</comment>
<feature type="domain" description="RDRP core" evidence="3">
    <location>
        <begin position="421"/>
        <end position="1009"/>
    </location>
</feature>
<evidence type="ECO:0000259" key="3">
    <source>
        <dbReference type="Pfam" id="PF05183"/>
    </source>
</evidence>
<reference evidence="4 6" key="1">
    <citation type="submission" date="2024-01" db="EMBL/GenBank/DDBJ databases">
        <title>A draft genome for the cacao thread blight pathogen Marasmiellus scandens.</title>
        <authorList>
            <person name="Baruah I.K."/>
            <person name="Leung J."/>
            <person name="Bukari Y."/>
            <person name="Amoako-Attah I."/>
            <person name="Meinhardt L.W."/>
            <person name="Bailey B.A."/>
            <person name="Cohen S.P."/>
        </authorList>
    </citation>
    <scope>NUCLEOTIDE SEQUENCE [LARGE SCALE GENOMIC DNA]</scope>
    <source>
        <strain evidence="4 6">GH-19</strain>
    </source>
</reference>
<evidence type="ECO:0000313" key="6">
    <source>
        <dbReference type="Proteomes" id="UP001498398"/>
    </source>
</evidence>
<feature type="region of interest" description="Disordered" evidence="2">
    <location>
        <begin position="1021"/>
        <end position="1040"/>
    </location>
</feature>
<organism evidence="4 6">
    <name type="scientific">Marasmiellus scandens</name>
    <dbReference type="NCBI Taxonomy" id="2682957"/>
    <lineage>
        <taxon>Eukaryota</taxon>
        <taxon>Fungi</taxon>
        <taxon>Dikarya</taxon>
        <taxon>Basidiomycota</taxon>
        <taxon>Agaricomycotina</taxon>
        <taxon>Agaricomycetes</taxon>
        <taxon>Agaricomycetidae</taxon>
        <taxon>Agaricales</taxon>
        <taxon>Marasmiineae</taxon>
        <taxon>Omphalotaceae</taxon>
        <taxon>Marasmiellus</taxon>
    </lineage>
</organism>
<keyword evidence="1" id="KW-0696">RNA-directed RNA polymerase</keyword>
<proteinExistence type="inferred from homology"/>
<accession>A0ABR1JQ37</accession>
<dbReference type="Pfam" id="PF05183">
    <property type="entry name" value="RdRP"/>
    <property type="match status" value="1"/>
</dbReference>
<dbReference type="EMBL" id="JBANRG010000009">
    <property type="protein sequence ID" value="KAK7463766.1"/>
    <property type="molecule type" value="Genomic_DNA"/>
</dbReference>
<keyword evidence="6" id="KW-1185">Reference proteome</keyword>